<feature type="domain" description="Ion transport" evidence="6">
    <location>
        <begin position="346"/>
        <end position="495"/>
    </location>
</feature>
<comment type="subcellular location">
    <subcellularLocation>
        <location evidence="1">Membrane</location>
        <topology evidence="1">Multi-pass membrane protein</topology>
    </subcellularLocation>
</comment>
<feature type="domain" description="Ryanodine Receptor TM 4-6" evidence="7">
    <location>
        <begin position="155"/>
        <end position="199"/>
    </location>
</feature>
<keyword evidence="8" id="KW-0675">Receptor</keyword>
<dbReference type="EMBL" id="KZ269992">
    <property type="protein sequence ID" value="OZC09629.1"/>
    <property type="molecule type" value="Genomic_DNA"/>
</dbReference>
<dbReference type="GO" id="GO:0034704">
    <property type="term" value="C:calcium channel complex"/>
    <property type="evidence" value="ECO:0007669"/>
    <property type="project" value="TreeGrafter"/>
</dbReference>
<dbReference type="Pfam" id="PF06459">
    <property type="entry name" value="RR_TM4-6"/>
    <property type="match status" value="1"/>
</dbReference>
<proteinExistence type="predicted"/>
<accession>A0A238BWD9</accession>
<dbReference type="Pfam" id="PF00520">
    <property type="entry name" value="Ion_trans"/>
    <property type="match status" value="1"/>
</dbReference>
<dbReference type="GO" id="GO:0033017">
    <property type="term" value="C:sarcoplasmic reticulum membrane"/>
    <property type="evidence" value="ECO:0007669"/>
    <property type="project" value="TreeGrafter"/>
</dbReference>
<dbReference type="AlphaFoldDB" id="A0A238BWD9"/>
<dbReference type="Proteomes" id="UP000242913">
    <property type="component" value="Unassembled WGS sequence"/>
</dbReference>
<evidence type="ECO:0000256" key="2">
    <source>
        <dbReference type="ARBA" id="ARBA00022692"/>
    </source>
</evidence>
<dbReference type="PANTHER" id="PTHR46399">
    <property type="entry name" value="B30.2/SPRY DOMAIN-CONTAINING PROTEIN"/>
    <property type="match status" value="1"/>
</dbReference>
<keyword evidence="4 5" id="KW-0472">Membrane</keyword>
<gene>
    <name evidence="8" type="ORF">X798_03323</name>
</gene>
<feature type="transmembrane region" description="Helical" evidence="5">
    <location>
        <begin position="60"/>
        <end position="77"/>
    </location>
</feature>
<dbReference type="GO" id="GO:0005790">
    <property type="term" value="C:smooth endoplasmic reticulum"/>
    <property type="evidence" value="ECO:0007669"/>
    <property type="project" value="TreeGrafter"/>
</dbReference>
<dbReference type="GO" id="GO:0014808">
    <property type="term" value="P:release of sequestered calcium ion into cytosol by sarcoplasmic reticulum"/>
    <property type="evidence" value="ECO:0007669"/>
    <property type="project" value="TreeGrafter"/>
</dbReference>
<dbReference type="InterPro" id="IPR009460">
    <property type="entry name" value="Ryanrecept_TM4-6"/>
</dbReference>
<feature type="transmembrane region" description="Helical" evidence="5">
    <location>
        <begin position="21"/>
        <end position="40"/>
    </location>
</feature>
<reference evidence="8 9" key="1">
    <citation type="submission" date="2015-12" db="EMBL/GenBank/DDBJ databases">
        <title>Draft genome of the nematode, Onchocerca flexuosa.</title>
        <authorList>
            <person name="Mitreva M."/>
        </authorList>
    </citation>
    <scope>NUCLEOTIDE SEQUENCE [LARGE SCALE GENOMIC DNA]</scope>
    <source>
        <strain evidence="8">Red Deer</strain>
    </source>
</reference>
<dbReference type="GO" id="GO:0005219">
    <property type="term" value="F:ryanodine-sensitive calcium-release channel activity"/>
    <property type="evidence" value="ECO:0007669"/>
    <property type="project" value="InterPro"/>
</dbReference>
<dbReference type="InterPro" id="IPR005821">
    <property type="entry name" value="Ion_trans_dom"/>
</dbReference>
<evidence type="ECO:0000313" key="9">
    <source>
        <dbReference type="Proteomes" id="UP000242913"/>
    </source>
</evidence>
<keyword evidence="3 5" id="KW-1133">Transmembrane helix</keyword>
<evidence type="ECO:0000256" key="5">
    <source>
        <dbReference type="SAM" id="Phobius"/>
    </source>
</evidence>
<evidence type="ECO:0000256" key="4">
    <source>
        <dbReference type="ARBA" id="ARBA00023136"/>
    </source>
</evidence>
<dbReference type="GO" id="GO:0042383">
    <property type="term" value="C:sarcolemma"/>
    <property type="evidence" value="ECO:0007669"/>
    <property type="project" value="TreeGrafter"/>
</dbReference>
<dbReference type="GO" id="GO:0006874">
    <property type="term" value="P:intracellular calcium ion homeostasis"/>
    <property type="evidence" value="ECO:0007669"/>
    <property type="project" value="InterPro"/>
</dbReference>
<feature type="transmembrane region" description="Helical" evidence="5">
    <location>
        <begin position="466"/>
        <end position="485"/>
    </location>
</feature>
<dbReference type="InterPro" id="IPR015925">
    <property type="entry name" value="Ryanodine_IP3_receptor"/>
</dbReference>
<feature type="transmembrane region" description="Helical" evidence="5">
    <location>
        <begin position="382"/>
        <end position="407"/>
    </location>
</feature>
<evidence type="ECO:0000256" key="3">
    <source>
        <dbReference type="ARBA" id="ARBA00022989"/>
    </source>
</evidence>
<dbReference type="PANTHER" id="PTHR46399:SF8">
    <property type="entry name" value="B30.2_SPRY DOMAIN-CONTAINING PROTEIN"/>
    <property type="match status" value="1"/>
</dbReference>
<dbReference type="GO" id="GO:0006941">
    <property type="term" value="P:striated muscle contraction"/>
    <property type="evidence" value="ECO:0007669"/>
    <property type="project" value="TreeGrafter"/>
</dbReference>
<protein>
    <submittedName>
        <fullName evidence="8">Ryanodine Receptor TM 4-6</fullName>
    </submittedName>
</protein>
<keyword evidence="9" id="KW-1185">Reference proteome</keyword>
<evidence type="ECO:0000259" key="6">
    <source>
        <dbReference type="Pfam" id="PF00520"/>
    </source>
</evidence>
<keyword evidence="2 5" id="KW-0812">Transmembrane</keyword>
<dbReference type="Gene3D" id="1.10.287.70">
    <property type="match status" value="1"/>
</dbReference>
<evidence type="ECO:0000259" key="7">
    <source>
        <dbReference type="Pfam" id="PF06459"/>
    </source>
</evidence>
<feature type="transmembrane region" description="Helical" evidence="5">
    <location>
        <begin position="340"/>
        <end position="362"/>
    </location>
</feature>
<dbReference type="FunFam" id="1.10.287.70:FF:000017">
    <property type="entry name" value="ryanodine receptor isoform X2"/>
    <property type="match status" value="1"/>
</dbReference>
<evidence type="ECO:0000313" key="8">
    <source>
        <dbReference type="EMBL" id="OZC09629.1"/>
    </source>
</evidence>
<dbReference type="GO" id="GO:0030018">
    <property type="term" value="C:Z disc"/>
    <property type="evidence" value="ECO:0007669"/>
    <property type="project" value="TreeGrafter"/>
</dbReference>
<organism evidence="8 9">
    <name type="scientific">Onchocerca flexuosa</name>
    <dbReference type="NCBI Taxonomy" id="387005"/>
    <lineage>
        <taxon>Eukaryota</taxon>
        <taxon>Metazoa</taxon>
        <taxon>Ecdysozoa</taxon>
        <taxon>Nematoda</taxon>
        <taxon>Chromadorea</taxon>
        <taxon>Rhabditida</taxon>
        <taxon>Spirurina</taxon>
        <taxon>Spiruromorpha</taxon>
        <taxon>Filarioidea</taxon>
        <taxon>Onchocercidae</taxon>
        <taxon>Onchocerca</taxon>
    </lineage>
</organism>
<dbReference type="OrthoDB" id="300855at2759"/>
<sequence>MTWAQLIFAIVTLSIKASVKVAMFIYLIICTLFRFGYYLMTPDRDDLEVEQAALPMPESSLIVPAIMMYLAYVYHPLMPKHQQHQWDNQSLKVCLISHNLTGTNCGASEPCMYETQTVSDNACYNQIASPAVSEYGVADYYEPKIAEQISSRSRGSLLNMLARNFKPIEKTTLYLAFFINVILLFHRIRITEDETPADEDVESIYISGVVLPYTSYEITGWMLAQIPLITFKREKEVARRLMFDGCWLTEDDDEERSLTNTVFWYIDRIVISSKSFPMKYWDKFVRRKTRQKFRDQIDDEILITVLGEDKSANDTAFDYRYACWLWLGVILTNGQFLYRVHYLLCSALGVLVSPFFYAFHLIDVVLSFPMLKAILQSVTHNLQQLILTIMMTLVVVYLYTVLAFNFFRKFYVQESEGEEPDRKCHNMLTCFIYHFYAGVRAGGGIGDELESPYGDDLEYWRMLYDISFFFFVIIILLAIMQGLIIDAFGELRDQQESATEKLESSCFICDIGKETFDRVPRGFEIHTSKEHNFANYLFFLQHLVNKDKTEYTGQETYVREKYDNRDWEFFPVGECFMKQYEDQLLQS</sequence>
<evidence type="ECO:0000256" key="1">
    <source>
        <dbReference type="ARBA" id="ARBA00004141"/>
    </source>
</evidence>
<name>A0A238BWD9_9BILA</name>